<proteinExistence type="predicted"/>
<dbReference type="EMBL" id="NBSK02000008">
    <property type="protein sequence ID" value="KAJ0190082.1"/>
    <property type="molecule type" value="Genomic_DNA"/>
</dbReference>
<feature type="compositionally biased region" description="Basic residues" evidence="3">
    <location>
        <begin position="494"/>
        <end position="505"/>
    </location>
</feature>
<comment type="caution">
    <text evidence="6">The sequence shown here is derived from an EMBL/GenBank/DDBJ whole genome shotgun (WGS) entry which is preliminary data.</text>
</comment>
<dbReference type="PANTHER" id="PTHR46929:SF4">
    <property type="entry name" value="MYB_SANT-LIKE DOMAIN-CONTAINING PROTEIN"/>
    <property type="match status" value="1"/>
</dbReference>
<protein>
    <recommendedName>
        <fullName evidence="8">DDE Tnp4 domain-containing protein</fullName>
    </recommendedName>
</protein>
<evidence type="ECO:0008006" key="8">
    <source>
        <dbReference type="Google" id="ProtNLM"/>
    </source>
</evidence>
<dbReference type="Pfam" id="PF12776">
    <property type="entry name" value="Myb_DNA-bind_3"/>
    <property type="match status" value="1"/>
</dbReference>
<dbReference type="AlphaFoldDB" id="A0A9R1WYK6"/>
<feature type="compositionally biased region" description="Acidic residues" evidence="3">
    <location>
        <begin position="511"/>
        <end position="527"/>
    </location>
</feature>
<dbReference type="GO" id="GO:0046872">
    <property type="term" value="F:metal ion binding"/>
    <property type="evidence" value="ECO:0007669"/>
    <property type="project" value="UniProtKB-KW"/>
</dbReference>
<reference evidence="6 7" key="1">
    <citation type="journal article" date="2017" name="Nat. Commun.">
        <title>Genome assembly with in vitro proximity ligation data and whole-genome triplication in lettuce.</title>
        <authorList>
            <person name="Reyes-Chin-Wo S."/>
            <person name="Wang Z."/>
            <person name="Yang X."/>
            <person name="Kozik A."/>
            <person name="Arikit S."/>
            <person name="Song C."/>
            <person name="Xia L."/>
            <person name="Froenicke L."/>
            <person name="Lavelle D.O."/>
            <person name="Truco M.J."/>
            <person name="Xia R."/>
            <person name="Zhu S."/>
            <person name="Xu C."/>
            <person name="Xu H."/>
            <person name="Xu X."/>
            <person name="Cox K."/>
            <person name="Korf I."/>
            <person name="Meyers B.C."/>
            <person name="Michelmore R.W."/>
        </authorList>
    </citation>
    <scope>NUCLEOTIDE SEQUENCE [LARGE SCALE GENOMIC DNA]</scope>
    <source>
        <strain evidence="7">cv. Salinas</strain>
        <tissue evidence="6">Seedlings</tissue>
    </source>
</reference>
<feature type="domain" description="Myb/SANT-like" evidence="4">
    <location>
        <begin position="304"/>
        <end position="397"/>
    </location>
</feature>
<accession>A0A9R1WYK6</accession>
<evidence type="ECO:0000259" key="5">
    <source>
        <dbReference type="Pfam" id="PF13359"/>
    </source>
</evidence>
<evidence type="ECO:0000313" key="7">
    <source>
        <dbReference type="Proteomes" id="UP000235145"/>
    </source>
</evidence>
<evidence type="ECO:0000259" key="4">
    <source>
        <dbReference type="Pfam" id="PF12776"/>
    </source>
</evidence>
<dbReference type="InterPro" id="IPR024752">
    <property type="entry name" value="Myb/SANT-like_dom"/>
</dbReference>
<evidence type="ECO:0000313" key="6">
    <source>
        <dbReference type="EMBL" id="KAJ0190082.1"/>
    </source>
</evidence>
<dbReference type="Proteomes" id="UP000235145">
    <property type="component" value="Unassembled WGS sequence"/>
</dbReference>
<dbReference type="Pfam" id="PF13359">
    <property type="entry name" value="DDE_Tnp_4"/>
    <property type="match status" value="1"/>
</dbReference>
<comment type="cofactor">
    <cofactor evidence="1">
        <name>a divalent metal cation</name>
        <dbReference type="ChEBI" id="CHEBI:60240"/>
    </cofactor>
</comment>
<evidence type="ECO:0000256" key="2">
    <source>
        <dbReference type="ARBA" id="ARBA00022723"/>
    </source>
</evidence>
<feature type="domain" description="DDE Tnp4" evidence="5">
    <location>
        <begin position="61"/>
        <end position="219"/>
    </location>
</feature>
<keyword evidence="7" id="KW-1185">Reference proteome</keyword>
<feature type="region of interest" description="Disordered" evidence="3">
    <location>
        <begin position="489"/>
        <end position="532"/>
    </location>
</feature>
<sequence>MVSFIYGRAKSTTSRCFHRVLRAVVALESYYIQQPKGDVVPKEIQEKKRFYPYFKNCVGAIDGTHVRVKVPNRDAPRYRGRKGYPNINVLAACSFDLKFTYVLTDWEGTASDSRIVKDALKRDDKLLIPRGRYCLVDVGLPHTIELMTPYRGVRYHLKECSAHPPVNAKELFNLRHASLRNAIERSFGVLKRRFPIVRSSQEPFYSCDTQSDIFVACCITRIMIKKLEHEVLQEVLDEQPQQVRHDVNNGSVLSDGAEEFRNTITTQMWNDYLLKPNNEIDIAIMNKRAADGSVVKKENLTSTDHMDNALVEALVKEDDIGKRVNGTFTSQAYANMIAGLSKEFNKSITKDQLKNRMKTLKGNFSKWYDMYRDTLLSGFSWNSQTKHIEAEEEVWEKLIKTNLEVAAFRTKKFSNYSQLEMLFSDDRALGSKAETTKEKNVRLSKSKEIKIEKIADVEKLMANKEVSLENVHKDDDEDIQIVSATYVSPDGSSKAKKLKSKKRKLESKLQDEDEVVAETEPEPEPEPQPESFEHNIVQTFKEIVDVMREGNKSRDYTGEEIEKELELMGLDDNEFADAFIYLSRIQAIARTIFSSSMKMRKIFLRKMMSEAKK</sequence>
<gene>
    <name evidence="6" type="ORF">LSAT_V11C800423060</name>
</gene>
<dbReference type="InterPro" id="IPR027806">
    <property type="entry name" value="HARBI1_dom"/>
</dbReference>
<evidence type="ECO:0000256" key="1">
    <source>
        <dbReference type="ARBA" id="ARBA00001968"/>
    </source>
</evidence>
<organism evidence="6 7">
    <name type="scientific">Lactuca sativa</name>
    <name type="common">Garden lettuce</name>
    <dbReference type="NCBI Taxonomy" id="4236"/>
    <lineage>
        <taxon>Eukaryota</taxon>
        <taxon>Viridiplantae</taxon>
        <taxon>Streptophyta</taxon>
        <taxon>Embryophyta</taxon>
        <taxon>Tracheophyta</taxon>
        <taxon>Spermatophyta</taxon>
        <taxon>Magnoliopsida</taxon>
        <taxon>eudicotyledons</taxon>
        <taxon>Gunneridae</taxon>
        <taxon>Pentapetalae</taxon>
        <taxon>asterids</taxon>
        <taxon>campanulids</taxon>
        <taxon>Asterales</taxon>
        <taxon>Asteraceae</taxon>
        <taxon>Cichorioideae</taxon>
        <taxon>Cichorieae</taxon>
        <taxon>Lactucinae</taxon>
        <taxon>Lactuca</taxon>
    </lineage>
</organism>
<dbReference type="PANTHER" id="PTHR46929">
    <property type="entry name" value="EXPRESSED PROTEIN"/>
    <property type="match status" value="1"/>
</dbReference>
<keyword evidence="2" id="KW-0479">Metal-binding</keyword>
<evidence type="ECO:0000256" key="3">
    <source>
        <dbReference type="SAM" id="MobiDB-lite"/>
    </source>
</evidence>
<name>A0A9R1WYK6_LACSA</name>